<comment type="function">
    <text evidence="9">Component of the type II secretion system required for the energy-dependent secretion of extracellular factors such as proteases and toxins from the periplasm.</text>
</comment>
<dbReference type="GO" id="GO:0015627">
    <property type="term" value="C:type II protein secretion system complex"/>
    <property type="evidence" value="ECO:0007669"/>
    <property type="project" value="UniProtKB-UniRule"/>
</dbReference>
<comment type="PTM">
    <text evidence="9">Cleaved by prepilin peptidase.</text>
</comment>
<feature type="transmembrane region" description="Helical" evidence="9">
    <location>
        <begin position="12"/>
        <end position="32"/>
    </location>
</feature>
<accession>A0A431TMJ7</accession>
<dbReference type="InterPro" id="IPR010052">
    <property type="entry name" value="T2SS_protein-GspI"/>
</dbReference>
<keyword evidence="8 9" id="KW-0472">Membrane</keyword>
<dbReference type="RefSeq" id="WP_126470031.1">
    <property type="nucleotide sequence ID" value="NZ_RXOE01000002.1"/>
</dbReference>
<evidence type="ECO:0000256" key="4">
    <source>
        <dbReference type="ARBA" id="ARBA00022481"/>
    </source>
</evidence>
<dbReference type="NCBIfam" id="TIGR02532">
    <property type="entry name" value="IV_pilin_GFxxxE"/>
    <property type="match status" value="1"/>
</dbReference>
<reference evidence="11 12" key="1">
    <citation type="submission" date="2018-12" db="EMBL/GenBank/DDBJ databases">
        <title>The genome of Variovorax gossypii DSM 100435.</title>
        <authorList>
            <person name="Gao J."/>
            <person name="Sun J."/>
        </authorList>
    </citation>
    <scope>NUCLEOTIDE SEQUENCE [LARGE SCALE GENOMIC DNA]</scope>
    <source>
        <strain evidence="11 12">DSM 100435</strain>
    </source>
</reference>
<evidence type="ECO:0000313" key="11">
    <source>
        <dbReference type="EMBL" id="RTQ34888.1"/>
    </source>
</evidence>
<dbReference type="PANTHER" id="PTHR38779:SF2">
    <property type="entry name" value="TYPE II SECRETION SYSTEM PROTEIN I-RELATED"/>
    <property type="match status" value="1"/>
</dbReference>
<dbReference type="EMBL" id="RXOE01000002">
    <property type="protein sequence ID" value="RTQ34888.1"/>
    <property type="molecule type" value="Genomic_DNA"/>
</dbReference>
<dbReference type="Gene3D" id="3.30.1300.30">
    <property type="entry name" value="GSPII I/J protein-like"/>
    <property type="match status" value="1"/>
</dbReference>
<keyword evidence="12" id="KW-1185">Reference proteome</keyword>
<evidence type="ECO:0000256" key="1">
    <source>
        <dbReference type="ARBA" id="ARBA00004377"/>
    </source>
</evidence>
<feature type="domain" description="Type II secretion system protein GspI C-terminal" evidence="10">
    <location>
        <begin position="45"/>
        <end position="120"/>
    </location>
</feature>
<evidence type="ECO:0000256" key="7">
    <source>
        <dbReference type="ARBA" id="ARBA00022989"/>
    </source>
</evidence>
<dbReference type="Pfam" id="PF07963">
    <property type="entry name" value="N_methyl"/>
    <property type="match status" value="1"/>
</dbReference>
<comment type="similarity">
    <text evidence="2 9">Belongs to the GSP I family.</text>
</comment>
<name>A0A431TMJ7_9BURK</name>
<proteinExistence type="inferred from homology"/>
<keyword evidence="7 9" id="KW-1133">Transmembrane helix</keyword>
<sequence length="128" mass="13494">MNKAPRPRESGFTLIEVLIALAIVSIALAAIVRASSLTITNLGLLEQQSLAMLSAENRLAELRMAQGPVVPGVVRSACAQGGLRLVCRTEAGAAVDGLRTVTVDVYLAEDGERRLASLRTRVPDGADK</sequence>
<evidence type="ECO:0000313" key="12">
    <source>
        <dbReference type="Proteomes" id="UP000267418"/>
    </source>
</evidence>
<keyword evidence="3" id="KW-1003">Cell membrane</keyword>
<evidence type="ECO:0000256" key="6">
    <source>
        <dbReference type="ARBA" id="ARBA00022692"/>
    </source>
</evidence>
<comment type="caution">
    <text evidence="11">The sequence shown here is derived from an EMBL/GenBank/DDBJ whole genome shotgun (WGS) entry which is preliminary data.</text>
</comment>
<dbReference type="InterPro" id="IPR045584">
    <property type="entry name" value="Pilin-like"/>
</dbReference>
<evidence type="ECO:0000259" key="10">
    <source>
        <dbReference type="Pfam" id="PF02501"/>
    </source>
</evidence>
<evidence type="ECO:0000256" key="3">
    <source>
        <dbReference type="ARBA" id="ARBA00022475"/>
    </source>
</evidence>
<dbReference type="AlphaFoldDB" id="A0A431TMJ7"/>
<dbReference type="NCBIfam" id="TIGR01707">
    <property type="entry name" value="gspI"/>
    <property type="match status" value="1"/>
</dbReference>
<dbReference type="Proteomes" id="UP000267418">
    <property type="component" value="Unassembled WGS sequence"/>
</dbReference>
<dbReference type="PANTHER" id="PTHR38779">
    <property type="entry name" value="TYPE II SECRETION SYSTEM PROTEIN I-RELATED"/>
    <property type="match status" value="1"/>
</dbReference>
<dbReference type="PROSITE" id="PS00409">
    <property type="entry name" value="PROKAR_NTER_METHYL"/>
    <property type="match status" value="1"/>
</dbReference>
<dbReference type="GO" id="GO:0015628">
    <property type="term" value="P:protein secretion by the type II secretion system"/>
    <property type="evidence" value="ECO:0007669"/>
    <property type="project" value="UniProtKB-UniRule"/>
</dbReference>
<protein>
    <recommendedName>
        <fullName evidence="9">Type II secretion system protein I</fullName>
        <shortName evidence="9">T2SS minor pseudopilin I</shortName>
    </recommendedName>
</protein>
<organism evidence="11 12">
    <name type="scientific">Variovorax gossypii</name>
    <dbReference type="NCBI Taxonomy" id="1679495"/>
    <lineage>
        <taxon>Bacteria</taxon>
        <taxon>Pseudomonadati</taxon>
        <taxon>Pseudomonadota</taxon>
        <taxon>Betaproteobacteria</taxon>
        <taxon>Burkholderiales</taxon>
        <taxon>Comamonadaceae</taxon>
        <taxon>Variovorax</taxon>
    </lineage>
</organism>
<dbReference type="SUPFAM" id="SSF54523">
    <property type="entry name" value="Pili subunits"/>
    <property type="match status" value="1"/>
</dbReference>
<dbReference type="OrthoDB" id="5296572at2"/>
<dbReference type="InterPro" id="IPR003413">
    <property type="entry name" value="T2SS_GspI_C"/>
</dbReference>
<gene>
    <name evidence="11" type="primary">gspI</name>
    <name evidence="11" type="ORF">EJP69_10835</name>
</gene>
<dbReference type="InterPro" id="IPR012902">
    <property type="entry name" value="N_methyl_site"/>
</dbReference>
<keyword evidence="4 9" id="KW-0488">Methylation</keyword>
<evidence type="ECO:0000256" key="9">
    <source>
        <dbReference type="RuleBase" id="RU368030"/>
    </source>
</evidence>
<evidence type="ECO:0000256" key="8">
    <source>
        <dbReference type="ARBA" id="ARBA00023136"/>
    </source>
</evidence>
<comment type="subunit">
    <text evidence="9">Type II secretion is composed of four main components: the outer membrane complex, the inner membrane complex, the cytoplasmic secretion ATPase and the periplasm-spanning pseudopilus.</text>
</comment>
<dbReference type="Pfam" id="PF02501">
    <property type="entry name" value="T2SSI"/>
    <property type="match status" value="1"/>
</dbReference>
<evidence type="ECO:0000256" key="5">
    <source>
        <dbReference type="ARBA" id="ARBA00022519"/>
    </source>
</evidence>
<keyword evidence="5 9" id="KW-0997">Cell inner membrane</keyword>
<evidence type="ECO:0000256" key="2">
    <source>
        <dbReference type="ARBA" id="ARBA00008358"/>
    </source>
</evidence>
<keyword evidence="6 9" id="KW-0812">Transmembrane</keyword>
<dbReference type="GO" id="GO:0005886">
    <property type="term" value="C:plasma membrane"/>
    <property type="evidence" value="ECO:0007669"/>
    <property type="project" value="UniProtKB-SubCell"/>
</dbReference>
<comment type="subcellular location">
    <subcellularLocation>
        <location evidence="1 9">Cell inner membrane</location>
        <topology evidence="1 9">Single-pass membrane protein</topology>
    </subcellularLocation>
</comment>